<accession>A0ABV7CR40</accession>
<protein>
    <recommendedName>
        <fullName evidence="4">YtpI-like protein</fullName>
    </recommendedName>
</protein>
<feature type="transmembrane region" description="Helical" evidence="1">
    <location>
        <begin position="38"/>
        <end position="58"/>
    </location>
</feature>
<evidence type="ECO:0008006" key="4">
    <source>
        <dbReference type="Google" id="ProtNLM"/>
    </source>
</evidence>
<organism evidence="2 3">
    <name type="scientific">Virgibacillus xinjiangensis</name>
    <dbReference type="NCBI Taxonomy" id="393090"/>
    <lineage>
        <taxon>Bacteria</taxon>
        <taxon>Bacillati</taxon>
        <taxon>Bacillota</taxon>
        <taxon>Bacilli</taxon>
        <taxon>Bacillales</taxon>
        <taxon>Bacillaceae</taxon>
        <taxon>Virgibacillus</taxon>
    </lineage>
</organism>
<dbReference type="EMBL" id="JBHRSA010000003">
    <property type="protein sequence ID" value="MFC3038772.1"/>
    <property type="molecule type" value="Genomic_DNA"/>
</dbReference>
<feature type="transmembrane region" description="Helical" evidence="1">
    <location>
        <begin position="64"/>
        <end position="82"/>
    </location>
</feature>
<gene>
    <name evidence="2" type="ORF">ACFOGI_00710</name>
</gene>
<keyword evidence="1" id="KW-0472">Membrane</keyword>
<keyword evidence="1" id="KW-1133">Transmembrane helix</keyword>
<evidence type="ECO:0000256" key="1">
    <source>
        <dbReference type="SAM" id="Phobius"/>
    </source>
</evidence>
<comment type="caution">
    <text evidence="2">The sequence shown here is derived from an EMBL/GenBank/DDBJ whole genome shotgun (WGS) entry which is preliminary data.</text>
</comment>
<dbReference type="Proteomes" id="UP001595279">
    <property type="component" value="Unassembled WGS sequence"/>
</dbReference>
<name>A0ABV7CR40_9BACI</name>
<feature type="transmembrane region" description="Helical" evidence="1">
    <location>
        <begin position="6"/>
        <end position="26"/>
    </location>
</feature>
<dbReference type="RefSeq" id="WP_390266886.1">
    <property type="nucleotide sequence ID" value="NZ_JBHRSA010000003.1"/>
</dbReference>
<reference evidence="3" key="1">
    <citation type="journal article" date="2019" name="Int. J. Syst. Evol. Microbiol.">
        <title>The Global Catalogue of Microorganisms (GCM) 10K type strain sequencing project: providing services to taxonomists for standard genome sequencing and annotation.</title>
        <authorList>
            <consortium name="The Broad Institute Genomics Platform"/>
            <consortium name="The Broad Institute Genome Sequencing Center for Infectious Disease"/>
            <person name="Wu L."/>
            <person name="Ma J."/>
        </authorList>
    </citation>
    <scope>NUCLEOTIDE SEQUENCE [LARGE SCALE GENOMIC DNA]</scope>
    <source>
        <strain evidence="3">KCTC 13128</strain>
    </source>
</reference>
<keyword evidence="3" id="KW-1185">Reference proteome</keyword>
<proteinExistence type="predicted"/>
<keyword evidence="1" id="KW-0812">Transmembrane</keyword>
<evidence type="ECO:0000313" key="2">
    <source>
        <dbReference type="EMBL" id="MFC3038772.1"/>
    </source>
</evidence>
<sequence length="91" mass="10366">MLVLLNTLWLIIFLTGIAAVASMHLYKKIKGRQLPFHDTVSFAFFFLLILLSALTAYAEQGWSSRLILYILLLGFLISYAGWKSIGRKNRS</sequence>
<evidence type="ECO:0000313" key="3">
    <source>
        <dbReference type="Proteomes" id="UP001595279"/>
    </source>
</evidence>